<comment type="similarity">
    <text evidence="1">Belongs to the SEC6 family.</text>
</comment>
<evidence type="ECO:0008006" key="5">
    <source>
        <dbReference type="Google" id="ProtNLM"/>
    </source>
</evidence>
<proteinExistence type="inferred from homology"/>
<dbReference type="InterPro" id="IPR042532">
    <property type="entry name" value="EXOC3/Sec6_C"/>
</dbReference>
<gene>
    <name evidence="3" type="primary">EXOC3L4</name>
</gene>
<dbReference type="GO" id="GO:0000149">
    <property type="term" value="F:SNARE binding"/>
    <property type="evidence" value="ECO:0007669"/>
    <property type="project" value="TreeGrafter"/>
</dbReference>
<dbReference type="PANTHER" id="PTHR21292">
    <property type="entry name" value="EXOCYST COMPLEX COMPONENT SEC6-RELATED"/>
    <property type="match status" value="1"/>
</dbReference>
<sequence length="831" mass="95191">MHRDIRLTLPLENTSHIRISFELHFMTVISMAAKGAKETGLDNVEDSGSASPSKMDRADNNRPPAKGISKARNKGLMQSFKHSIKKRVDMKNPPIPRDTVRLRRSISDEGTCGDNLDNTPTKTSPASPSLSVDSPMYGQSGINPVNSKIPLTRTQSDSVAGRLGKRGSAIRRSLGLGSKKEKSSKPDPLQAVRETVPPTDERSEETACHRSNVSESYTLPEIPATALSVMQINGLIESEMLEEAYLNLLSLRQEFRHDLEALEDKDLPVELGRKEKDLNMLYRTMMDKLSKIVQRSCTVPSHNNELLIQVAHIIQEEERRDGEPGGVAGWRDAWRDAVRDGMGEALDRVPLQTVQQNSSWLAVHLGQLGKTILGDLEKVKTELQDSYPPSFNVFETYVTSCHDAVGGHLKTLLGQVTELKDFYALLDFITNQYSSENIMGSSSLKPEMTEKWTSLNLEDGFLEQIRRRYCQCLQENMSKTLTNVIKLESNEMWNEMKKPNIDNDLYESHIHLDIWTNIKGFFVNSKKIDGDLEQSVVQICLEQLQQFLRRFESAFTQWSSSLQDPSLKTEYYITYINCFSTLKEHIEEHMTGYEKHPEQAAQLGKEMNSLVLRLRQTLLEFFLSLVKPYLNQMMTRKWLSVDEDFKELMSRTKSLSKCTKYMRPSHAELFVNDVHYHVVKEYISQLMKNKYNCKNSKHEKAAEKIREQWTEIKDLFQEMKSTSVWLNPLGYHLSKLIGQKNKREIKTHLLPLVKDYPDISKKHLAAVLYFRGITRGRERQLILEQLSEVKRKFENYGNQQHSLFNDMPAAANTDCLAELPFSCFSHFLPSR</sequence>
<keyword evidence="4" id="KW-1185">Reference proteome</keyword>
<feature type="compositionally biased region" description="Basic and acidic residues" evidence="2">
    <location>
        <begin position="98"/>
        <end position="107"/>
    </location>
</feature>
<evidence type="ECO:0000313" key="3">
    <source>
        <dbReference type="Ensembl" id="ENSDCDP00010010066.1"/>
    </source>
</evidence>
<dbReference type="PANTHER" id="PTHR21292:SF7">
    <property type="entry name" value="EXOCYST COMPLEX COMPONENT 3-LIKE 2"/>
    <property type="match status" value="1"/>
</dbReference>
<dbReference type="AlphaFoldDB" id="A0AAY4ARU1"/>
<accession>A0AAY4ARU1</accession>
<protein>
    <recommendedName>
        <fullName evidence="5">Exocyst complex component Sec6</fullName>
    </recommendedName>
</protein>
<evidence type="ECO:0000256" key="2">
    <source>
        <dbReference type="SAM" id="MobiDB-lite"/>
    </source>
</evidence>
<dbReference type="Ensembl" id="ENSDCDT00010010560.1">
    <property type="protein sequence ID" value="ENSDCDP00010010066.1"/>
    <property type="gene ID" value="ENSDCDG00010004487.1"/>
</dbReference>
<feature type="region of interest" description="Disordered" evidence="2">
    <location>
        <begin position="37"/>
        <end position="212"/>
    </location>
</feature>
<organism evidence="3 4">
    <name type="scientific">Denticeps clupeoides</name>
    <name type="common">denticle herring</name>
    <dbReference type="NCBI Taxonomy" id="299321"/>
    <lineage>
        <taxon>Eukaryota</taxon>
        <taxon>Metazoa</taxon>
        <taxon>Chordata</taxon>
        <taxon>Craniata</taxon>
        <taxon>Vertebrata</taxon>
        <taxon>Euteleostomi</taxon>
        <taxon>Actinopterygii</taxon>
        <taxon>Neopterygii</taxon>
        <taxon>Teleostei</taxon>
        <taxon>Clupei</taxon>
        <taxon>Clupeiformes</taxon>
        <taxon>Denticipitoidei</taxon>
        <taxon>Denticipitidae</taxon>
        <taxon>Denticeps</taxon>
    </lineage>
</organism>
<dbReference type="InterPro" id="IPR010326">
    <property type="entry name" value="EXOC3/Sec6"/>
</dbReference>
<evidence type="ECO:0000313" key="4">
    <source>
        <dbReference type="Proteomes" id="UP000694580"/>
    </source>
</evidence>
<dbReference type="GO" id="GO:0051601">
    <property type="term" value="P:exocyst localization"/>
    <property type="evidence" value="ECO:0007669"/>
    <property type="project" value="TreeGrafter"/>
</dbReference>
<evidence type="ECO:0000256" key="1">
    <source>
        <dbReference type="ARBA" id="ARBA00009447"/>
    </source>
</evidence>
<dbReference type="Gene3D" id="1.10.357.70">
    <property type="entry name" value="Exocyst complex component Sec6, C-terminal domain"/>
    <property type="match status" value="1"/>
</dbReference>
<reference evidence="3" key="3">
    <citation type="submission" date="2025-09" db="UniProtKB">
        <authorList>
            <consortium name="Ensembl"/>
        </authorList>
    </citation>
    <scope>IDENTIFICATION</scope>
</reference>
<name>A0AAY4ARU1_9TELE</name>
<feature type="compositionally biased region" description="Basic and acidic residues" evidence="2">
    <location>
        <begin position="199"/>
        <end position="208"/>
    </location>
</feature>
<feature type="compositionally biased region" description="Polar residues" evidence="2">
    <location>
        <begin position="116"/>
        <end position="132"/>
    </location>
</feature>
<reference evidence="3 4" key="1">
    <citation type="submission" date="2020-06" db="EMBL/GenBank/DDBJ databases">
        <authorList>
            <consortium name="Wellcome Sanger Institute Data Sharing"/>
        </authorList>
    </citation>
    <scope>NUCLEOTIDE SEQUENCE [LARGE SCALE GENOMIC DNA]</scope>
</reference>
<dbReference type="GeneTree" id="ENSGT01030000234613"/>
<dbReference type="GO" id="GO:0006887">
    <property type="term" value="P:exocytosis"/>
    <property type="evidence" value="ECO:0007669"/>
    <property type="project" value="InterPro"/>
</dbReference>
<dbReference type="GO" id="GO:0000145">
    <property type="term" value="C:exocyst"/>
    <property type="evidence" value="ECO:0007669"/>
    <property type="project" value="InterPro"/>
</dbReference>
<dbReference type="Proteomes" id="UP000694580">
    <property type="component" value="Chromosome 1"/>
</dbReference>
<dbReference type="Pfam" id="PF06046">
    <property type="entry name" value="Sec6"/>
    <property type="match status" value="1"/>
</dbReference>
<reference evidence="3" key="2">
    <citation type="submission" date="2025-08" db="UniProtKB">
        <authorList>
            <consortium name="Ensembl"/>
        </authorList>
    </citation>
    <scope>IDENTIFICATION</scope>
</reference>